<accession>A0ABX8YBQ7</accession>
<dbReference type="EMBL" id="CP080764">
    <property type="protein sequence ID" value="QYY43141.1"/>
    <property type="molecule type" value="Genomic_DNA"/>
</dbReference>
<proteinExistence type="inferred from homology"/>
<keyword evidence="4" id="KW-0032">Aminotransferase</keyword>
<organism evidence="4 5">
    <name type="scientific">Aneurinibacillus thermoaerophilus</name>
    <dbReference type="NCBI Taxonomy" id="143495"/>
    <lineage>
        <taxon>Bacteria</taxon>
        <taxon>Bacillati</taxon>
        <taxon>Bacillota</taxon>
        <taxon>Bacilli</taxon>
        <taxon>Bacillales</taxon>
        <taxon>Paenibacillaceae</taxon>
        <taxon>Aneurinibacillus group</taxon>
        <taxon>Aneurinibacillus</taxon>
    </lineage>
</organism>
<evidence type="ECO:0000313" key="5">
    <source>
        <dbReference type="Proteomes" id="UP000826616"/>
    </source>
</evidence>
<name>A0ABX8YBQ7_ANETH</name>
<dbReference type="GO" id="GO:0008483">
    <property type="term" value="F:transaminase activity"/>
    <property type="evidence" value="ECO:0007669"/>
    <property type="project" value="UniProtKB-KW"/>
</dbReference>
<dbReference type="InterPro" id="IPR015422">
    <property type="entry name" value="PyrdxlP-dep_Trfase_small"/>
</dbReference>
<dbReference type="SUPFAM" id="SSF53383">
    <property type="entry name" value="PLP-dependent transferases"/>
    <property type="match status" value="1"/>
</dbReference>
<protein>
    <submittedName>
        <fullName evidence="4">Aspartate aminotransferase family protein</fullName>
    </submittedName>
</protein>
<gene>
    <name evidence="4" type="ORF">K3F53_02180</name>
</gene>
<dbReference type="InterPro" id="IPR005814">
    <property type="entry name" value="Aminotrans_3"/>
</dbReference>
<sequence>MRVKIKSHVIKPLLDKEYPTVSHGRGVYLYDTEGKAYIDGCSGAITANIGHGVQSVIDAMKEQAQKVSFTYRSQFTSDAAEELATKLASWAPGDLDYVFFVNSGSEATETAMKIAIQYWQEQGRTGKNKILSRWMSYHGITLGALSMSGHILRRKRFIPLLEEFPSVEPPYCYRCPFGSTYPSCDLLCANQLEQAIHRIGADNIAAFIAEPIIGASAGAVTPPPYYYQRIKEICERYEILFIADEVMTGNGRTGKPFGIDHWGVVPDLMALGKGMSAGYTPMAATIASKRIIDVIAAGSKSIMSGHTFSANPQSAAVSLAVMKYIEDHRLIGKVEERGQQLIAGLQALMQKYEIIGDVRGKGLLCGMEFVKDRTTKEPFPFHLRVTERLIEKAMNNGLLIYSASGGIDGQAGDAILVAPPFVITEEEINELLFILDRSLGELALELEQEGQLASKESV</sequence>
<reference evidence="4 5" key="1">
    <citation type="submission" date="2021-08" db="EMBL/GenBank/DDBJ databases">
        <title>Complete genome sequence of the strain Aneurinibacillus thermoaerophilus CCM 8960.</title>
        <authorList>
            <person name="Musilova J."/>
            <person name="Kourilova X."/>
            <person name="Pernicova I."/>
            <person name="Bezdicek M."/>
            <person name="Lengerova M."/>
            <person name="Obruca S."/>
            <person name="Sedlar K."/>
        </authorList>
    </citation>
    <scope>NUCLEOTIDE SEQUENCE [LARGE SCALE GENOMIC DNA]</scope>
    <source>
        <strain evidence="4 5">CCM 8960</strain>
    </source>
</reference>
<dbReference type="NCBIfam" id="NF005375">
    <property type="entry name" value="PRK06917.1"/>
    <property type="match status" value="1"/>
</dbReference>
<dbReference type="CDD" id="cd00610">
    <property type="entry name" value="OAT_like"/>
    <property type="match status" value="1"/>
</dbReference>
<dbReference type="PROSITE" id="PS00600">
    <property type="entry name" value="AA_TRANSFER_CLASS_3"/>
    <property type="match status" value="1"/>
</dbReference>
<dbReference type="InterPro" id="IPR049704">
    <property type="entry name" value="Aminotrans_3_PPA_site"/>
</dbReference>
<evidence type="ECO:0000256" key="3">
    <source>
        <dbReference type="RuleBase" id="RU003560"/>
    </source>
</evidence>
<evidence type="ECO:0000256" key="2">
    <source>
        <dbReference type="ARBA" id="ARBA00022898"/>
    </source>
</evidence>
<dbReference type="Pfam" id="PF00202">
    <property type="entry name" value="Aminotran_3"/>
    <property type="match status" value="1"/>
</dbReference>
<evidence type="ECO:0000256" key="1">
    <source>
        <dbReference type="ARBA" id="ARBA00008954"/>
    </source>
</evidence>
<comment type="similarity">
    <text evidence="1 3">Belongs to the class-III pyridoxal-phosphate-dependent aminotransferase family.</text>
</comment>
<keyword evidence="5" id="KW-1185">Reference proteome</keyword>
<keyword evidence="4" id="KW-0808">Transferase</keyword>
<evidence type="ECO:0000313" key="4">
    <source>
        <dbReference type="EMBL" id="QYY43141.1"/>
    </source>
</evidence>
<dbReference type="InterPro" id="IPR015424">
    <property type="entry name" value="PyrdxlP-dep_Trfase"/>
</dbReference>
<dbReference type="PANTHER" id="PTHR43094:SF1">
    <property type="entry name" value="AMINOTRANSFERASE CLASS-III"/>
    <property type="match status" value="1"/>
</dbReference>
<keyword evidence="2 3" id="KW-0663">Pyridoxal phosphate</keyword>
<dbReference type="Gene3D" id="3.40.640.10">
    <property type="entry name" value="Type I PLP-dependent aspartate aminotransferase-like (Major domain)"/>
    <property type="match status" value="1"/>
</dbReference>
<dbReference type="Gene3D" id="3.90.1150.10">
    <property type="entry name" value="Aspartate Aminotransferase, domain 1"/>
    <property type="match status" value="1"/>
</dbReference>
<dbReference type="PANTHER" id="PTHR43094">
    <property type="entry name" value="AMINOTRANSFERASE"/>
    <property type="match status" value="1"/>
</dbReference>
<dbReference type="InterPro" id="IPR015421">
    <property type="entry name" value="PyrdxlP-dep_Trfase_major"/>
</dbReference>
<dbReference type="Proteomes" id="UP000826616">
    <property type="component" value="Chromosome"/>
</dbReference>